<name>A0A641AN46_9ACTN</name>
<keyword evidence="7" id="KW-1185">Reference proteome</keyword>
<dbReference type="EMBL" id="SDPP02000002">
    <property type="protein sequence ID" value="KAA1378286.1"/>
    <property type="molecule type" value="Genomic_DNA"/>
</dbReference>
<keyword evidence="2 4" id="KW-0238">DNA-binding</keyword>
<evidence type="ECO:0000256" key="2">
    <source>
        <dbReference type="ARBA" id="ARBA00023125"/>
    </source>
</evidence>
<comment type="caution">
    <text evidence="6">The sequence shown here is derived from an EMBL/GenBank/DDBJ whole genome shotgun (WGS) entry which is preliminary data.</text>
</comment>
<organism evidence="6 7">
    <name type="scientific">Aeromicrobium fastidiosum</name>
    <dbReference type="NCBI Taxonomy" id="52699"/>
    <lineage>
        <taxon>Bacteria</taxon>
        <taxon>Bacillati</taxon>
        <taxon>Actinomycetota</taxon>
        <taxon>Actinomycetes</taxon>
        <taxon>Propionibacteriales</taxon>
        <taxon>Nocardioidaceae</taxon>
        <taxon>Aeromicrobium</taxon>
    </lineage>
</organism>
<dbReference type="PANTHER" id="PTHR47506:SF1">
    <property type="entry name" value="HTH-TYPE TRANSCRIPTIONAL REGULATOR YJDC"/>
    <property type="match status" value="1"/>
</dbReference>
<evidence type="ECO:0000313" key="7">
    <source>
        <dbReference type="Proteomes" id="UP001515100"/>
    </source>
</evidence>
<keyword evidence="1" id="KW-0805">Transcription regulation</keyword>
<evidence type="ECO:0000313" key="6">
    <source>
        <dbReference type="EMBL" id="KAA1378286.1"/>
    </source>
</evidence>
<dbReference type="Gene3D" id="1.10.357.10">
    <property type="entry name" value="Tetracycline Repressor, domain 2"/>
    <property type="match status" value="1"/>
</dbReference>
<dbReference type="Proteomes" id="UP001515100">
    <property type="component" value="Unassembled WGS sequence"/>
</dbReference>
<dbReference type="OrthoDB" id="7252896at2"/>
<dbReference type="InterPro" id="IPR001647">
    <property type="entry name" value="HTH_TetR"/>
</dbReference>
<dbReference type="PANTHER" id="PTHR47506">
    <property type="entry name" value="TRANSCRIPTIONAL REGULATORY PROTEIN"/>
    <property type="match status" value="1"/>
</dbReference>
<reference evidence="6" key="1">
    <citation type="submission" date="2019-09" db="EMBL/GenBank/DDBJ databases">
        <authorList>
            <person name="Li J."/>
        </authorList>
    </citation>
    <scope>NUCLEOTIDE SEQUENCE [LARGE SCALE GENOMIC DNA]</scope>
    <source>
        <strain evidence="6">NRBC 14897</strain>
    </source>
</reference>
<dbReference type="AlphaFoldDB" id="A0A641AN46"/>
<evidence type="ECO:0000256" key="4">
    <source>
        <dbReference type="PROSITE-ProRule" id="PRU00335"/>
    </source>
</evidence>
<dbReference type="PRINTS" id="PR00455">
    <property type="entry name" value="HTHTETR"/>
</dbReference>
<proteinExistence type="predicted"/>
<evidence type="ECO:0000256" key="3">
    <source>
        <dbReference type="ARBA" id="ARBA00023163"/>
    </source>
</evidence>
<dbReference type="InterPro" id="IPR009057">
    <property type="entry name" value="Homeodomain-like_sf"/>
</dbReference>
<keyword evidence="3" id="KW-0804">Transcription</keyword>
<dbReference type="Pfam" id="PF00440">
    <property type="entry name" value="TetR_N"/>
    <property type="match status" value="1"/>
</dbReference>
<accession>A0A641AN46</accession>
<evidence type="ECO:0000256" key="1">
    <source>
        <dbReference type="ARBA" id="ARBA00023015"/>
    </source>
</evidence>
<dbReference type="RefSeq" id="WP_129182965.1">
    <property type="nucleotide sequence ID" value="NZ_JAGIOG010000001.1"/>
</dbReference>
<feature type="domain" description="HTH tetR-type" evidence="5">
    <location>
        <begin position="11"/>
        <end position="71"/>
    </location>
</feature>
<gene>
    <name evidence="6" type="ORF">ESP62_007885</name>
</gene>
<dbReference type="GO" id="GO:0003677">
    <property type="term" value="F:DNA binding"/>
    <property type="evidence" value="ECO:0007669"/>
    <property type="project" value="UniProtKB-UniRule"/>
</dbReference>
<sequence length="199" mass="21072">MTRLTRTQVQEQNRETVLRVAREAFLRDGYVSTSLASVAREAGFTTGIVYSGFGSKADLALGVLEGIQAEQIAELGRRLADVSSTEEALAGILSWAEAATASGWIRLELELLLDTVNDPRLAAAQVERQAAAVVQAGAVARAVAPEGSLDDETLDIIAEAAVDYAIGVGVRQVTNPGASPDRFIRLMAPLLALLTAQPR</sequence>
<feature type="DNA-binding region" description="H-T-H motif" evidence="4">
    <location>
        <begin position="34"/>
        <end position="53"/>
    </location>
</feature>
<dbReference type="PROSITE" id="PS50977">
    <property type="entry name" value="HTH_TETR_2"/>
    <property type="match status" value="1"/>
</dbReference>
<protein>
    <submittedName>
        <fullName evidence="6">TetR/AcrR family transcriptional regulator</fullName>
    </submittedName>
</protein>
<evidence type="ECO:0000259" key="5">
    <source>
        <dbReference type="PROSITE" id="PS50977"/>
    </source>
</evidence>
<dbReference type="SUPFAM" id="SSF46689">
    <property type="entry name" value="Homeodomain-like"/>
    <property type="match status" value="1"/>
</dbReference>